<comment type="caution">
    <text evidence="1">The sequence shown here is derived from an EMBL/GenBank/DDBJ whole genome shotgun (WGS) entry which is preliminary data.</text>
</comment>
<reference evidence="1 2" key="1">
    <citation type="submission" date="2020-07" db="EMBL/GenBank/DDBJ databases">
        <title>MOT database genomes.</title>
        <authorList>
            <person name="Joseph S."/>
            <person name="Aduse-Opoku J."/>
            <person name="Hashim A."/>
            <person name="Wade W."/>
            <person name="Curtis M."/>
        </authorList>
    </citation>
    <scope>NUCLEOTIDE SEQUENCE [LARGE SCALE GENOMIC DNA]</scope>
    <source>
        <strain evidence="1 2">DSM 100099</strain>
    </source>
</reference>
<keyword evidence="2" id="KW-1185">Reference proteome</keyword>
<evidence type="ECO:0000313" key="1">
    <source>
        <dbReference type="EMBL" id="NYS93073.1"/>
    </source>
</evidence>
<dbReference type="AlphaFoldDB" id="A0A853EUN4"/>
<name>A0A853EUN4_9MICO</name>
<protein>
    <submittedName>
        <fullName evidence="1">Uncharacterized protein</fullName>
    </submittedName>
</protein>
<dbReference type="EMBL" id="JACBYE010000009">
    <property type="protein sequence ID" value="NYS93073.1"/>
    <property type="molecule type" value="Genomic_DNA"/>
</dbReference>
<dbReference type="RefSeq" id="WP_179912806.1">
    <property type="nucleotide sequence ID" value="NZ_JACBYE010000009.1"/>
</dbReference>
<dbReference type="Proteomes" id="UP000561011">
    <property type="component" value="Unassembled WGS sequence"/>
</dbReference>
<proteinExistence type="predicted"/>
<evidence type="ECO:0000313" key="2">
    <source>
        <dbReference type="Proteomes" id="UP000561011"/>
    </source>
</evidence>
<organism evidence="1 2">
    <name type="scientific">Sanguibacter inulinus</name>
    <dbReference type="NCBI Taxonomy" id="60922"/>
    <lineage>
        <taxon>Bacteria</taxon>
        <taxon>Bacillati</taxon>
        <taxon>Actinomycetota</taxon>
        <taxon>Actinomycetes</taxon>
        <taxon>Micrococcales</taxon>
        <taxon>Sanguibacteraceae</taxon>
        <taxon>Sanguibacter</taxon>
    </lineage>
</organism>
<sequence>MDDDATQQLEDDLIATENDLLDAAEALRDAGPMDQQAWWEQFATLCDLVDRRKRLEGR</sequence>
<accession>A0A853EUN4</accession>
<gene>
    <name evidence="1" type="ORF">HZZ10_05960</name>
</gene>